<organism evidence="2 3">
    <name type="scientific">Xyrichtys novacula</name>
    <name type="common">Pearly razorfish</name>
    <name type="synonym">Hemipteronotus novacula</name>
    <dbReference type="NCBI Taxonomy" id="13765"/>
    <lineage>
        <taxon>Eukaryota</taxon>
        <taxon>Metazoa</taxon>
        <taxon>Chordata</taxon>
        <taxon>Craniata</taxon>
        <taxon>Vertebrata</taxon>
        <taxon>Euteleostomi</taxon>
        <taxon>Actinopterygii</taxon>
        <taxon>Neopterygii</taxon>
        <taxon>Teleostei</taxon>
        <taxon>Neoteleostei</taxon>
        <taxon>Acanthomorphata</taxon>
        <taxon>Eupercaria</taxon>
        <taxon>Labriformes</taxon>
        <taxon>Labridae</taxon>
        <taxon>Xyrichtys</taxon>
    </lineage>
</organism>
<dbReference type="Proteomes" id="UP001178508">
    <property type="component" value="Chromosome 8"/>
</dbReference>
<dbReference type="EMBL" id="OY660871">
    <property type="protein sequence ID" value="CAJ1061238.1"/>
    <property type="molecule type" value="Genomic_DNA"/>
</dbReference>
<evidence type="ECO:0000313" key="3">
    <source>
        <dbReference type="Proteomes" id="UP001178508"/>
    </source>
</evidence>
<feature type="region of interest" description="Disordered" evidence="1">
    <location>
        <begin position="66"/>
        <end position="96"/>
    </location>
</feature>
<dbReference type="AlphaFoldDB" id="A0AAV1FLD5"/>
<protein>
    <submittedName>
        <fullName evidence="2">Uncharacterized protein LOC119727986</fullName>
    </submittedName>
</protein>
<dbReference type="PANTHER" id="PTHR46601:SF1">
    <property type="entry name" value="ADF-H DOMAIN-CONTAINING PROTEIN"/>
    <property type="match status" value="1"/>
</dbReference>
<reference evidence="2" key="1">
    <citation type="submission" date="2023-08" db="EMBL/GenBank/DDBJ databases">
        <authorList>
            <person name="Alioto T."/>
            <person name="Alioto T."/>
            <person name="Gomez Garrido J."/>
        </authorList>
    </citation>
    <scope>NUCLEOTIDE SEQUENCE</scope>
</reference>
<evidence type="ECO:0000256" key="1">
    <source>
        <dbReference type="SAM" id="MobiDB-lite"/>
    </source>
</evidence>
<name>A0AAV1FLD5_XYRNO</name>
<gene>
    <name evidence="2" type="ORF">XNOV1_A022935</name>
</gene>
<accession>A0AAV1FLD5</accession>
<keyword evidence="3" id="KW-1185">Reference proteome</keyword>
<evidence type="ECO:0000313" key="2">
    <source>
        <dbReference type="EMBL" id="CAJ1061238.1"/>
    </source>
</evidence>
<sequence>MLKAKTAFLLRQKSCCNPFGDYVKPKTAGLRAITRKAIANHPDLNLRLGQKICDICRKKMMKTHVETVDQEKSPTTDSNDTIDADKYSPKPGCSEDSEYLSQRAELSILNQSLQLIGESPVRTITRKRESDNEPDMKDYISVTVDGIKQHARKHLMLCNLHEAYEFFKELHPDVKVGFSKFAELHPRQCVLAGSSGTHSICVCTTHQNIKLMFTGCKSDSVTKGEFKHYRHCLAAIQCNPPRIECFFGKCLQCPGTDRLREKLERNMQEDMIAQIQYKQWTSTDRSNLETRVQTVPEFMESFESSLCKLLLHDFIAKQQVSCLQSLRRNLEPGVILVIADFAENYSFVVQDASQSFHWNNLQATIHPFVYYYKSDEQDSPVHNNLVIISECNIHDTVAVHLYQKQPVQFLTNSNGQSPRRICYFSGGCAAQYKNRKNFINLCHHEEDFGIPAEWHFFATSHGKGPSDGLGGTIKRLAARASLQRPYENQITTPQQLFEFAQSELKNINCQFVSTEQYKQESQILKDRFEVARTIPGTQKLHYFCPISKERVRVKTFSSSDEYRDEHISLTPAVSSVSAINGYVTVAYDNLWWLACVKESISESHELQVTFLHPHGPAKSYTFPEPPDILTIDYHDVLTSVHPVTATGCTYSVSDKETKAAMPALKKKKLRA</sequence>
<dbReference type="PANTHER" id="PTHR46601">
    <property type="entry name" value="ULP_PROTEASE DOMAIN-CONTAINING PROTEIN"/>
    <property type="match status" value="1"/>
</dbReference>
<proteinExistence type="predicted"/>